<keyword evidence="3" id="KW-0805">Transcription regulation</keyword>
<evidence type="ECO:0000256" key="1">
    <source>
        <dbReference type="ARBA" id="ARBA00018672"/>
    </source>
</evidence>
<dbReference type="PROSITE" id="PS50043">
    <property type="entry name" value="HTH_LUXR_2"/>
    <property type="match status" value="1"/>
</dbReference>
<keyword evidence="5" id="KW-0804">Transcription</keyword>
<evidence type="ECO:0000256" key="2">
    <source>
        <dbReference type="ARBA" id="ARBA00022553"/>
    </source>
</evidence>
<gene>
    <name evidence="10" type="ORF">NQ502_15925</name>
</gene>
<dbReference type="PROSITE" id="PS50110">
    <property type="entry name" value="RESPONSE_REGULATORY"/>
    <property type="match status" value="1"/>
</dbReference>
<evidence type="ECO:0000256" key="7">
    <source>
        <dbReference type="PROSITE-ProRule" id="PRU00169"/>
    </source>
</evidence>
<feature type="modified residue" description="4-aspartylphosphate" evidence="7">
    <location>
        <position position="53"/>
    </location>
</feature>
<dbReference type="SMART" id="SM00421">
    <property type="entry name" value="HTH_LUXR"/>
    <property type="match status" value="1"/>
</dbReference>
<dbReference type="InterPro" id="IPR039420">
    <property type="entry name" value="WalR-like"/>
</dbReference>
<evidence type="ECO:0000256" key="6">
    <source>
        <dbReference type="ARBA" id="ARBA00024867"/>
    </source>
</evidence>
<protein>
    <recommendedName>
        <fullName evidence="1">Stage 0 sporulation protein A homolog</fullName>
    </recommendedName>
</protein>
<dbReference type="InterPro" id="IPR011006">
    <property type="entry name" value="CheY-like_superfamily"/>
</dbReference>
<comment type="function">
    <text evidence="6">May play the central regulatory role in sporulation. It may be an element of the effector pathway responsible for the activation of sporulation genes in response to nutritional stress. Spo0A may act in concert with spo0H (a sigma factor) to control the expression of some genes that are critical to the sporulation process.</text>
</comment>
<dbReference type="CDD" id="cd06170">
    <property type="entry name" value="LuxR_C_like"/>
    <property type="match status" value="1"/>
</dbReference>
<organism evidence="10 11">
    <name type="scientific">Ruminococcus gauvreauii</name>
    <dbReference type="NCBI Taxonomy" id="438033"/>
    <lineage>
        <taxon>Bacteria</taxon>
        <taxon>Bacillati</taxon>
        <taxon>Bacillota</taxon>
        <taxon>Clostridia</taxon>
        <taxon>Eubacteriales</taxon>
        <taxon>Oscillospiraceae</taxon>
        <taxon>Ruminococcus</taxon>
    </lineage>
</organism>
<keyword evidence="11" id="KW-1185">Reference proteome</keyword>
<dbReference type="PANTHER" id="PTHR43214">
    <property type="entry name" value="TWO-COMPONENT RESPONSE REGULATOR"/>
    <property type="match status" value="1"/>
</dbReference>
<dbReference type="SMART" id="SM00448">
    <property type="entry name" value="REC"/>
    <property type="match status" value="1"/>
</dbReference>
<dbReference type="RefSeq" id="WP_028527404.1">
    <property type="nucleotide sequence ID" value="NZ_CABLBR010000001.1"/>
</dbReference>
<dbReference type="Gene3D" id="3.40.50.2300">
    <property type="match status" value="1"/>
</dbReference>
<name>A0ABY5VF25_9FIRM</name>
<dbReference type="EMBL" id="CP102290">
    <property type="protein sequence ID" value="UWP58843.1"/>
    <property type="molecule type" value="Genomic_DNA"/>
</dbReference>
<evidence type="ECO:0000313" key="10">
    <source>
        <dbReference type="EMBL" id="UWP58843.1"/>
    </source>
</evidence>
<evidence type="ECO:0000259" key="9">
    <source>
        <dbReference type="PROSITE" id="PS50110"/>
    </source>
</evidence>
<sequence length="206" mass="23020">MKIVIIDDDCLVSGALKSILETDPEINVAAIGTDGAEALPLYEKFRPDVLLMDIRMQNTDGLDGAVQILSKHSEAKILLLTTFSDDEYIVKALKSGVRGYLLKQDYQSIIPAIKSVHTGQTVFGDTITAKLPDLLQTSSDFDYASHNISSREYEVIKLVADGKSNREIAEYLFLSEGTVRNYLSLILEKLSLRDRTQLAIFYYQHL</sequence>
<evidence type="ECO:0000259" key="8">
    <source>
        <dbReference type="PROSITE" id="PS50043"/>
    </source>
</evidence>
<dbReference type="SUPFAM" id="SSF46894">
    <property type="entry name" value="C-terminal effector domain of the bipartite response regulators"/>
    <property type="match status" value="1"/>
</dbReference>
<accession>A0ABY5VF25</accession>
<dbReference type="Pfam" id="PF00072">
    <property type="entry name" value="Response_reg"/>
    <property type="match status" value="1"/>
</dbReference>
<dbReference type="PANTHER" id="PTHR43214:SF40">
    <property type="entry name" value="TRANSCRIPTIONAL REGULATORY PROTEIN LNRK"/>
    <property type="match status" value="1"/>
</dbReference>
<dbReference type="SUPFAM" id="SSF52172">
    <property type="entry name" value="CheY-like"/>
    <property type="match status" value="1"/>
</dbReference>
<keyword evidence="2 7" id="KW-0597">Phosphoprotein</keyword>
<dbReference type="Proteomes" id="UP001060164">
    <property type="component" value="Chromosome"/>
</dbReference>
<dbReference type="Pfam" id="PF00196">
    <property type="entry name" value="GerE"/>
    <property type="match status" value="1"/>
</dbReference>
<dbReference type="InterPro" id="IPR001789">
    <property type="entry name" value="Sig_transdc_resp-reg_receiver"/>
</dbReference>
<dbReference type="InterPro" id="IPR000792">
    <property type="entry name" value="Tscrpt_reg_LuxR_C"/>
</dbReference>
<feature type="domain" description="Response regulatory" evidence="9">
    <location>
        <begin position="2"/>
        <end position="118"/>
    </location>
</feature>
<evidence type="ECO:0000256" key="4">
    <source>
        <dbReference type="ARBA" id="ARBA00023125"/>
    </source>
</evidence>
<reference evidence="10" key="1">
    <citation type="journal article" date="2022" name="Cell">
        <title>Design, construction, and in vivo augmentation of a complex gut microbiome.</title>
        <authorList>
            <person name="Cheng A.G."/>
            <person name="Ho P.Y."/>
            <person name="Aranda-Diaz A."/>
            <person name="Jain S."/>
            <person name="Yu F.B."/>
            <person name="Meng X."/>
            <person name="Wang M."/>
            <person name="Iakiviak M."/>
            <person name="Nagashima K."/>
            <person name="Zhao A."/>
            <person name="Murugkar P."/>
            <person name="Patil A."/>
            <person name="Atabakhsh K."/>
            <person name="Weakley A."/>
            <person name="Yan J."/>
            <person name="Brumbaugh A.R."/>
            <person name="Higginbottom S."/>
            <person name="Dimas A."/>
            <person name="Shiver A.L."/>
            <person name="Deutschbauer A."/>
            <person name="Neff N."/>
            <person name="Sonnenburg J.L."/>
            <person name="Huang K.C."/>
            <person name="Fischbach M.A."/>
        </authorList>
    </citation>
    <scope>NUCLEOTIDE SEQUENCE</scope>
    <source>
        <strain evidence="10">DSM 19829</strain>
    </source>
</reference>
<feature type="domain" description="HTH luxR-type" evidence="8">
    <location>
        <begin position="141"/>
        <end position="206"/>
    </location>
</feature>
<dbReference type="InterPro" id="IPR016032">
    <property type="entry name" value="Sig_transdc_resp-reg_C-effctor"/>
</dbReference>
<dbReference type="InterPro" id="IPR058245">
    <property type="entry name" value="NreC/VraR/RcsB-like_REC"/>
</dbReference>
<evidence type="ECO:0000256" key="3">
    <source>
        <dbReference type="ARBA" id="ARBA00023015"/>
    </source>
</evidence>
<keyword evidence="4" id="KW-0238">DNA-binding</keyword>
<dbReference type="CDD" id="cd17535">
    <property type="entry name" value="REC_NarL-like"/>
    <property type="match status" value="1"/>
</dbReference>
<dbReference type="PRINTS" id="PR00038">
    <property type="entry name" value="HTHLUXR"/>
</dbReference>
<proteinExistence type="predicted"/>
<evidence type="ECO:0000313" key="11">
    <source>
        <dbReference type="Proteomes" id="UP001060164"/>
    </source>
</evidence>
<evidence type="ECO:0000256" key="5">
    <source>
        <dbReference type="ARBA" id="ARBA00023163"/>
    </source>
</evidence>